<feature type="region of interest" description="Disordered" evidence="5">
    <location>
        <begin position="204"/>
        <end position="249"/>
    </location>
</feature>
<feature type="compositionally biased region" description="Basic and acidic residues" evidence="5">
    <location>
        <begin position="205"/>
        <end position="224"/>
    </location>
</feature>
<dbReference type="GO" id="GO:0000407">
    <property type="term" value="C:phagophore assembly site"/>
    <property type="evidence" value="ECO:0007669"/>
    <property type="project" value="UniProtKB-SubCell"/>
</dbReference>
<dbReference type="GO" id="GO:0034727">
    <property type="term" value="P:piecemeal microautophagy of the nucleus"/>
    <property type="evidence" value="ECO:0007669"/>
    <property type="project" value="TreeGrafter"/>
</dbReference>
<accession>A0AA89C5E7</accession>
<dbReference type="InterPro" id="IPR036570">
    <property type="entry name" value="HORMA_dom_sf"/>
</dbReference>
<dbReference type="GO" id="GO:0005829">
    <property type="term" value="C:cytosol"/>
    <property type="evidence" value="ECO:0007669"/>
    <property type="project" value="TreeGrafter"/>
</dbReference>
<evidence type="ECO:0000313" key="7">
    <source>
        <dbReference type="EMBL" id="KAK3100057.1"/>
    </source>
</evidence>
<sequence length="445" mass="49695">MSNTKLSQQDRKDLEKFTKFLIYKSLQIIVQARLGDKIKTKSKPYTSGADWFNIAIKDIPDVHAATKKALLGQTSLLSQNVCAEISLKTSEGSSMVLETWYIGLNKEQCDPHVRVSFAVYNRMGIVLKSLFSVSRVTPAYRLSRRQGACSDDYVICYRFYHGEPQFFMLGDNYQTIKVGAVPTPCGTININLAYRTKLQITPQRTSRETKFEVKDDHFRKDSPKRPTTPKPCSMGYRRNSTSEDLEQDGVDGQDLCSTTFTNSPGDVFSHGVMQSGPAQHSQPIKISPRAGDRYMERAGDRLTDQHLDKPESVEKHPSFTSLQKVGAFAQPRVSKDIKNDFDDVPFLSLLQQNGNTEDITDKNVDSKNTANDSNKSLGQKSVSSGENMEVTSSTDSISSNASAPEDFVMVELKTPFAGADPNTDLNKFYRECQGAPSLNMFEEHP</sequence>
<feature type="region of interest" description="Disordered" evidence="5">
    <location>
        <begin position="357"/>
        <end position="402"/>
    </location>
</feature>
<dbReference type="PANTHER" id="PTHR13430:SF4">
    <property type="entry name" value="AUTOPHAGY-RELATED PROTEIN 13"/>
    <property type="match status" value="1"/>
</dbReference>
<evidence type="ECO:0000256" key="4">
    <source>
        <dbReference type="RuleBase" id="RU361214"/>
    </source>
</evidence>
<name>A0AA89C5E7_PINIB</name>
<comment type="subcellular location">
    <subcellularLocation>
        <location evidence="1">Preautophagosomal structure</location>
    </subcellularLocation>
</comment>
<feature type="compositionally biased region" description="Low complexity" evidence="5">
    <location>
        <begin position="391"/>
        <end position="402"/>
    </location>
</feature>
<dbReference type="AlphaFoldDB" id="A0AA89C5E7"/>
<dbReference type="GO" id="GO:0000423">
    <property type="term" value="P:mitophagy"/>
    <property type="evidence" value="ECO:0007669"/>
    <property type="project" value="TreeGrafter"/>
</dbReference>
<dbReference type="InterPro" id="IPR040182">
    <property type="entry name" value="ATG13"/>
</dbReference>
<organism evidence="7 8">
    <name type="scientific">Pinctada imbricata</name>
    <name type="common">Atlantic pearl-oyster</name>
    <name type="synonym">Pinctada martensii</name>
    <dbReference type="NCBI Taxonomy" id="66713"/>
    <lineage>
        <taxon>Eukaryota</taxon>
        <taxon>Metazoa</taxon>
        <taxon>Spiralia</taxon>
        <taxon>Lophotrochozoa</taxon>
        <taxon>Mollusca</taxon>
        <taxon>Bivalvia</taxon>
        <taxon>Autobranchia</taxon>
        <taxon>Pteriomorphia</taxon>
        <taxon>Pterioida</taxon>
        <taxon>Pterioidea</taxon>
        <taxon>Pteriidae</taxon>
        <taxon>Pinctada</taxon>
    </lineage>
</organism>
<evidence type="ECO:0000256" key="1">
    <source>
        <dbReference type="ARBA" id="ARBA00004329"/>
    </source>
</evidence>
<dbReference type="GO" id="GO:1990316">
    <property type="term" value="C:Atg1/ULK1 kinase complex"/>
    <property type="evidence" value="ECO:0007669"/>
    <property type="project" value="InterPro"/>
</dbReference>
<dbReference type="Pfam" id="PF10033">
    <property type="entry name" value="ATG13"/>
    <property type="match status" value="1"/>
</dbReference>
<dbReference type="GO" id="GO:0034497">
    <property type="term" value="P:protein localization to phagophore assembly site"/>
    <property type="evidence" value="ECO:0007669"/>
    <property type="project" value="TreeGrafter"/>
</dbReference>
<dbReference type="EMBL" id="VSWD01000006">
    <property type="protein sequence ID" value="KAK3100057.1"/>
    <property type="molecule type" value="Genomic_DNA"/>
</dbReference>
<evidence type="ECO:0000259" key="6">
    <source>
        <dbReference type="Pfam" id="PF10033"/>
    </source>
</evidence>
<keyword evidence="3 4" id="KW-0072">Autophagy</keyword>
<feature type="compositionally biased region" description="Polar residues" evidence="5">
    <location>
        <begin position="366"/>
        <end position="390"/>
    </location>
</feature>
<feature type="domain" description="Autophagy-related protein 13 N-terminal" evidence="6">
    <location>
        <begin position="87"/>
        <end position="197"/>
    </location>
</feature>
<evidence type="ECO:0000256" key="3">
    <source>
        <dbReference type="ARBA" id="ARBA00023006"/>
    </source>
</evidence>
<evidence type="ECO:0000313" key="8">
    <source>
        <dbReference type="Proteomes" id="UP001186944"/>
    </source>
</evidence>
<dbReference type="PANTHER" id="PTHR13430">
    <property type="match status" value="1"/>
</dbReference>
<proteinExistence type="inferred from homology"/>
<evidence type="ECO:0000256" key="5">
    <source>
        <dbReference type="SAM" id="MobiDB-lite"/>
    </source>
</evidence>
<dbReference type="Proteomes" id="UP001186944">
    <property type="component" value="Unassembled WGS sequence"/>
</dbReference>
<comment type="similarity">
    <text evidence="2 4">Belongs to the ATG13 family. Metazoan subfamily.</text>
</comment>
<evidence type="ECO:0000256" key="2">
    <source>
        <dbReference type="ARBA" id="ARBA00007341"/>
    </source>
</evidence>
<comment type="caution">
    <text evidence="7">The sequence shown here is derived from an EMBL/GenBank/DDBJ whole genome shotgun (WGS) entry which is preliminary data.</text>
</comment>
<protein>
    <recommendedName>
        <fullName evidence="4">Autophagy-related protein 13</fullName>
    </recommendedName>
</protein>
<gene>
    <name evidence="7" type="ORF">FSP39_014027</name>
</gene>
<keyword evidence="8" id="KW-1185">Reference proteome</keyword>
<reference evidence="7" key="1">
    <citation type="submission" date="2019-08" db="EMBL/GenBank/DDBJ databases">
        <title>The improved chromosome-level genome for the pearl oyster Pinctada fucata martensii using PacBio sequencing and Hi-C.</title>
        <authorList>
            <person name="Zheng Z."/>
        </authorList>
    </citation>
    <scope>NUCLEOTIDE SEQUENCE</scope>
    <source>
        <strain evidence="7">ZZ-2019</strain>
        <tissue evidence="7">Adductor muscle</tissue>
    </source>
</reference>
<dbReference type="InterPro" id="IPR018731">
    <property type="entry name" value="Atg13_N"/>
</dbReference>
<dbReference type="Gene3D" id="3.30.900.10">
    <property type="entry name" value="HORMA domain"/>
    <property type="match status" value="1"/>
</dbReference>